<feature type="domain" description="EamA" evidence="2">
    <location>
        <begin position="3"/>
        <end position="129"/>
    </location>
</feature>
<dbReference type="GO" id="GO:0016020">
    <property type="term" value="C:membrane"/>
    <property type="evidence" value="ECO:0007669"/>
    <property type="project" value="InterPro"/>
</dbReference>
<dbReference type="GeneID" id="10360295"/>
<accession>F2L4Z7</accession>
<dbReference type="InterPro" id="IPR037185">
    <property type="entry name" value="EmrE-like"/>
</dbReference>
<feature type="transmembrane region" description="Helical" evidence="1">
    <location>
        <begin position="6"/>
        <end position="24"/>
    </location>
</feature>
<sequence length="273" mass="27905">MYGPLPALAAALIWAYASVSYRDYVERLGVYKLNSLRMLYASAALLAPALYLGLGREAVYAVLSGVLSLALGDSLYLKALRSAGVSIAVPAAYSYVILEQFIAVPLGEPLRASYLLAAGLVVAGVYLLVAGQGRGSLVGVLYALGAALAWSAGYAAVKVAGVGGLSPISIAFVRVASALPILASLSGPRGVSSGLRSTWRTSLPIIAVLDLGGGSALFAYSTVEAGLGLTVIVLGVVPLASQLMSRALGKERPTAREYSAAALILSAIAISFI</sequence>
<dbReference type="RefSeq" id="WP_013679582.1">
    <property type="nucleotide sequence ID" value="NC_015315.1"/>
</dbReference>
<evidence type="ECO:0000256" key="1">
    <source>
        <dbReference type="SAM" id="Phobius"/>
    </source>
</evidence>
<organism evidence="3 4">
    <name type="scientific">Thermoproteus uzoniensis (strain 768-20)</name>
    <dbReference type="NCBI Taxonomy" id="999630"/>
    <lineage>
        <taxon>Archaea</taxon>
        <taxon>Thermoproteota</taxon>
        <taxon>Thermoprotei</taxon>
        <taxon>Thermoproteales</taxon>
        <taxon>Thermoproteaceae</taxon>
        <taxon>Thermoproteus</taxon>
    </lineage>
</organism>
<dbReference type="KEGG" id="tuz:TUZN_0757"/>
<dbReference type="EMBL" id="CP002590">
    <property type="protein sequence ID" value="AEA12246.1"/>
    <property type="molecule type" value="Genomic_DNA"/>
</dbReference>
<feature type="transmembrane region" description="Helical" evidence="1">
    <location>
        <begin position="84"/>
        <end position="106"/>
    </location>
</feature>
<dbReference type="OrthoDB" id="28892at2157"/>
<keyword evidence="1" id="KW-0472">Membrane</keyword>
<feature type="transmembrane region" description="Helical" evidence="1">
    <location>
        <begin position="137"/>
        <end position="156"/>
    </location>
</feature>
<feature type="transmembrane region" description="Helical" evidence="1">
    <location>
        <begin position="58"/>
        <end position="77"/>
    </location>
</feature>
<dbReference type="HOGENOM" id="CLU_088145_0_0_2"/>
<dbReference type="STRING" id="999630.TUZN_0757"/>
<gene>
    <name evidence="3" type="ordered locus">TUZN_0757</name>
</gene>
<dbReference type="Proteomes" id="UP000008138">
    <property type="component" value="Chromosome"/>
</dbReference>
<feature type="transmembrane region" description="Helical" evidence="1">
    <location>
        <begin position="36"/>
        <end position="52"/>
    </location>
</feature>
<dbReference type="eggNOG" id="arCOG00272">
    <property type="taxonomic scope" value="Archaea"/>
</dbReference>
<proteinExistence type="predicted"/>
<feature type="transmembrane region" description="Helical" evidence="1">
    <location>
        <begin position="225"/>
        <end position="243"/>
    </location>
</feature>
<dbReference type="SUPFAM" id="SSF103481">
    <property type="entry name" value="Multidrug resistance efflux transporter EmrE"/>
    <property type="match status" value="2"/>
</dbReference>
<keyword evidence="1" id="KW-1133">Transmembrane helix</keyword>
<name>F2L4Z7_THEU7</name>
<evidence type="ECO:0000313" key="3">
    <source>
        <dbReference type="EMBL" id="AEA12246.1"/>
    </source>
</evidence>
<dbReference type="Pfam" id="PF00892">
    <property type="entry name" value="EamA"/>
    <property type="match status" value="2"/>
</dbReference>
<keyword evidence="4" id="KW-1185">Reference proteome</keyword>
<reference key="2">
    <citation type="submission" date="2011-03" db="EMBL/GenBank/DDBJ databases">
        <title>Complete genome sequence of the thermoacidophilic crenarchaeon Thermoproteus uzoniensis 768-20.</title>
        <authorList>
            <person name="Mardanov A.V."/>
            <person name="Gumerov V.M."/>
            <person name="Beletsky A.V."/>
            <person name="Prokofeva M.I."/>
            <person name="Bonch-Osmolovskaya E.A."/>
            <person name="Ravin N.V."/>
            <person name="Skryabin K.G."/>
        </authorList>
    </citation>
    <scope>NUCLEOTIDE SEQUENCE</scope>
    <source>
        <strain>768-20</strain>
    </source>
</reference>
<evidence type="ECO:0000259" key="2">
    <source>
        <dbReference type="Pfam" id="PF00892"/>
    </source>
</evidence>
<evidence type="ECO:0000313" key="4">
    <source>
        <dbReference type="Proteomes" id="UP000008138"/>
    </source>
</evidence>
<keyword evidence="1" id="KW-0812">Transmembrane</keyword>
<dbReference type="InterPro" id="IPR000620">
    <property type="entry name" value="EamA_dom"/>
</dbReference>
<feature type="domain" description="EamA" evidence="2">
    <location>
        <begin position="138"/>
        <end position="272"/>
    </location>
</feature>
<protein>
    <recommendedName>
        <fullName evidence="2">EamA domain-containing protein</fullName>
    </recommendedName>
</protein>
<reference evidence="3 4" key="1">
    <citation type="journal article" date="2011" name="J. Bacteriol.">
        <title>Complete genome sequence of the thermoacidophilic crenarchaeon Thermoproteus uzoniensis 768-20.</title>
        <authorList>
            <person name="Mardanov A.V."/>
            <person name="Gumerov V.M."/>
            <person name="Beletsky A.V."/>
            <person name="Prokofeva M.I."/>
            <person name="Bonch-Osmolovskaya E.A."/>
            <person name="Ravin N.V."/>
            <person name="Skryabin K.G."/>
        </authorList>
    </citation>
    <scope>NUCLEOTIDE SEQUENCE [LARGE SCALE GENOMIC DNA]</scope>
    <source>
        <strain evidence="3 4">768-20</strain>
    </source>
</reference>
<feature type="transmembrane region" description="Helical" evidence="1">
    <location>
        <begin position="112"/>
        <end position="130"/>
    </location>
</feature>
<dbReference type="AlphaFoldDB" id="F2L4Z7"/>